<keyword evidence="3" id="KW-1185">Reference proteome</keyword>
<dbReference type="Proteomes" id="UP001153620">
    <property type="component" value="Chromosome 3"/>
</dbReference>
<evidence type="ECO:0000313" key="3">
    <source>
        <dbReference type="Proteomes" id="UP001153620"/>
    </source>
</evidence>
<name>A0A9N9S2L6_9DIPT</name>
<reference evidence="2" key="2">
    <citation type="submission" date="2022-10" db="EMBL/GenBank/DDBJ databases">
        <authorList>
            <consortium name="ENA_rothamsted_submissions"/>
            <consortium name="culmorum"/>
            <person name="King R."/>
        </authorList>
    </citation>
    <scope>NUCLEOTIDE SEQUENCE</scope>
</reference>
<keyword evidence="1" id="KW-0732">Signal</keyword>
<accession>A0A9N9S2L6</accession>
<dbReference type="AlphaFoldDB" id="A0A9N9S2L6"/>
<gene>
    <name evidence="2" type="ORF">CHIRRI_LOCUS11793</name>
</gene>
<evidence type="ECO:0000313" key="2">
    <source>
        <dbReference type="EMBL" id="CAG9808960.1"/>
    </source>
</evidence>
<sequence>MECLCLSSAIIILLTSTSCCRYFANNPETENLITADSQASSREVSRTNTSVHQVQIEGSNNNLNYIFTNPPPSYEEAMALSDN</sequence>
<proteinExistence type="predicted"/>
<dbReference type="EMBL" id="OU895879">
    <property type="protein sequence ID" value="CAG9808960.1"/>
    <property type="molecule type" value="Genomic_DNA"/>
</dbReference>
<feature type="chain" id="PRO_5040512498" evidence="1">
    <location>
        <begin position="20"/>
        <end position="83"/>
    </location>
</feature>
<protein>
    <submittedName>
        <fullName evidence="2">Uncharacterized protein</fullName>
    </submittedName>
</protein>
<feature type="signal peptide" evidence="1">
    <location>
        <begin position="1"/>
        <end position="19"/>
    </location>
</feature>
<reference evidence="2" key="1">
    <citation type="submission" date="2022-01" db="EMBL/GenBank/DDBJ databases">
        <authorList>
            <person name="King R."/>
        </authorList>
    </citation>
    <scope>NUCLEOTIDE SEQUENCE</scope>
</reference>
<evidence type="ECO:0000256" key="1">
    <source>
        <dbReference type="SAM" id="SignalP"/>
    </source>
</evidence>
<organism evidence="2 3">
    <name type="scientific">Chironomus riparius</name>
    <dbReference type="NCBI Taxonomy" id="315576"/>
    <lineage>
        <taxon>Eukaryota</taxon>
        <taxon>Metazoa</taxon>
        <taxon>Ecdysozoa</taxon>
        <taxon>Arthropoda</taxon>
        <taxon>Hexapoda</taxon>
        <taxon>Insecta</taxon>
        <taxon>Pterygota</taxon>
        <taxon>Neoptera</taxon>
        <taxon>Endopterygota</taxon>
        <taxon>Diptera</taxon>
        <taxon>Nematocera</taxon>
        <taxon>Chironomoidea</taxon>
        <taxon>Chironomidae</taxon>
        <taxon>Chironominae</taxon>
        <taxon>Chironomus</taxon>
    </lineage>
</organism>